<proteinExistence type="predicted"/>
<evidence type="ECO:0000259" key="5">
    <source>
        <dbReference type="Pfam" id="PF00890"/>
    </source>
</evidence>
<keyword evidence="2" id="KW-0285">Flavoprotein</keyword>
<dbReference type="SUPFAM" id="SSF51905">
    <property type="entry name" value="FAD/NAD(P)-binding domain"/>
    <property type="match status" value="1"/>
</dbReference>
<evidence type="ECO:0000313" key="6">
    <source>
        <dbReference type="EMBL" id="SMG49519.1"/>
    </source>
</evidence>
<dbReference type="OrthoDB" id="9813348at2"/>
<sequence length="566" mass="60398">MSDRVEVTCDVLVVGTGAGGLATAITAKKQGLNVIVVEKQPVFGGSTALSGGWLWIPNNPLARRAGIEDTVEAARNYLEREAGEHFDGPRVDAFLRHAPAMVDFFERETEVRFTLGAAFPDYHAETPGASSGGRPICAEPYDANELGPHAALLSPPIRGMTFVGLTFGSGPDMRHFLNALYSVNSAWYTAKRLVKYGRDLLLHGRSMRLFNGAALAARLYRSAVQLDIPIWLNTPVTGLLVEKGCVQGAVITHEGRSERVRATRGVVLATGGFPGDLSRRQAVFPHAPSPGEHITMAPAANTGDGLRLAESIGAATNMTYPHIGSWMPVSRVPLGNGRETAITHILDRGKPGIIAVRADGRRFTNEGANYHDFGAAMIGETPGPRQAVFLVADHRAVRKYGLGFAKPFPVPLGPYLRSGYLLRGATIEALARRAGIDAGGLVQAIQQFNLHARDGRDPEFHKGEAAYDRFQGDPLHTPNPCIGPLENGPYYAVRLMPGDIGTFGGLRTDIAGRVLDERHEPIAGLYAVGNDMASIFGGSYPGGGSTLGPAMTFGYIVGRHLAGVGD</sequence>
<evidence type="ECO:0000256" key="2">
    <source>
        <dbReference type="ARBA" id="ARBA00022630"/>
    </source>
</evidence>
<keyword evidence="3" id="KW-0274">FAD</keyword>
<organism evidence="6 7">
    <name type="scientific">Paraburkholderia susongensis</name>
    <dbReference type="NCBI Taxonomy" id="1515439"/>
    <lineage>
        <taxon>Bacteria</taxon>
        <taxon>Pseudomonadati</taxon>
        <taxon>Pseudomonadota</taxon>
        <taxon>Betaproteobacteria</taxon>
        <taxon>Burkholderiales</taxon>
        <taxon>Burkholderiaceae</taxon>
        <taxon>Paraburkholderia</taxon>
    </lineage>
</organism>
<dbReference type="Gene3D" id="3.50.50.60">
    <property type="entry name" value="FAD/NAD(P)-binding domain"/>
    <property type="match status" value="2"/>
</dbReference>
<dbReference type="PRINTS" id="PR00411">
    <property type="entry name" value="PNDRDTASEI"/>
</dbReference>
<reference evidence="7" key="1">
    <citation type="submission" date="2017-04" db="EMBL/GenBank/DDBJ databases">
        <authorList>
            <person name="Varghese N."/>
            <person name="Submissions S."/>
        </authorList>
    </citation>
    <scope>NUCLEOTIDE SEQUENCE [LARGE SCALE GENOMIC DNA]</scope>
    <source>
        <strain evidence="7">LMG 29540</strain>
    </source>
</reference>
<dbReference type="EMBL" id="FXAT01000005">
    <property type="protein sequence ID" value="SMG49519.1"/>
    <property type="molecule type" value="Genomic_DNA"/>
</dbReference>
<keyword evidence="4" id="KW-0560">Oxidoreductase</keyword>
<evidence type="ECO:0000313" key="7">
    <source>
        <dbReference type="Proteomes" id="UP000193228"/>
    </source>
</evidence>
<protein>
    <submittedName>
        <fullName evidence="6">Succinate dehydrogenase/fumarate reductase, flavoprotein subunit</fullName>
    </submittedName>
</protein>
<name>A0A1X7L8N1_9BURK</name>
<dbReference type="PANTHER" id="PTHR43400">
    <property type="entry name" value="FUMARATE REDUCTASE"/>
    <property type="match status" value="1"/>
</dbReference>
<dbReference type="InterPro" id="IPR027477">
    <property type="entry name" value="Succ_DH/fumarate_Rdtase_cat_sf"/>
</dbReference>
<dbReference type="RefSeq" id="WP_085485064.1">
    <property type="nucleotide sequence ID" value="NZ_FXAT01000005.1"/>
</dbReference>
<comment type="cofactor">
    <cofactor evidence="1">
        <name>FAD</name>
        <dbReference type="ChEBI" id="CHEBI:57692"/>
    </cofactor>
</comment>
<dbReference type="Proteomes" id="UP000193228">
    <property type="component" value="Unassembled WGS sequence"/>
</dbReference>
<dbReference type="PANTHER" id="PTHR43400:SF10">
    <property type="entry name" value="3-OXOSTEROID 1-DEHYDROGENASE"/>
    <property type="match status" value="1"/>
</dbReference>
<dbReference type="GO" id="GO:0008202">
    <property type="term" value="P:steroid metabolic process"/>
    <property type="evidence" value="ECO:0007669"/>
    <property type="project" value="UniProtKB-ARBA"/>
</dbReference>
<feature type="domain" description="FAD-dependent oxidoreductase 2 FAD-binding" evidence="5">
    <location>
        <begin position="10"/>
        <end position="547"/>
    </location>
</feature>
<dbReference type="InterPro" id="IPR003953">
    <property type="entry name" value="FAD-dep_OxRdtase_2_FAD-bd"/>
</dbReference>
<dbReference type="AlphaFoldDB" id="A0A1X7L8N1"/>
<keyword evidence="7" id="KW-1185">Reference proteome</keyword>
<dbReference type="SUPFAM" id="SSF56425">
    <property type="entry name" value="Succinate dehydrogenase/fumarate reductase flavoprotein, catalytic domain"/>
    <property type="match status" value="1"/>
</dbReference>
<evidence type="ECO:0000256" key="1">
    <source>
        <dbReference type="ARBA" id="ARBA00001974"/>
    </source>
</evidence>
<accession>A0A1X7L8N1</accession>
<evidence type="ECO:0000256" key="3">
    <source>
        <dbReference type="ARBA" id="ARBA00022827"/>
    </source>
</evidence>
<dbReference type="InterPro" id="IPR036188">
    <property type="entry name" value="FAD/NAD-bd_sf"/>
</dbReference>
<dbReference type="STRING" id="1515439.SAMN06265784_105136"/>
<dbReference type="Pfam" id="PF00890">
    <property type="entry name" value="FAD_binding_2"/>
    <property type="match status" value="1"/>
</dbReference>
<dbReference type="InterPro" id="IPR050315">
    <property type="entry name" value="FAD-oxidoreductase_2"/>
</dbReference>
<dbReference type="GO" id="GO:0016491">
    <property type="term" value="F:oxidoreductase activity"/>
    <property type="evidence" value="ECO:0007669"/>
    <property type="project" value="UniProtKB-KW"/>
</dbReference>
<evidence type="ECO:0000256" key="4">
    <source>
        <dbReference type="ARBA" id="ARBA00023002"/>
    </source>
</evidence>
<gene>
    <name evidence="6" type="ORF">SAMN06265784_105136</name>
</gene>